<organism evidence="1 2">
    <name type="scientific">Candidatus Limenecus avicola</name>
    <dbReference type="NCBI Taxonomy" id="2840847"/>
    <lineage>
        <taxon>Bacteria</taxon>
        <taxon>Bacillati</taxon>
        <taxon>Bacillota</taxon>
        <taxon>Clostridia</taxon>
        <taxon>Eubacteriales</taxon>
        <taxon>Clostridiaceae</taxon>
        <taxon>Clostridiaceae incertae sedis</taxon>
        <taxon>Candidatus Limenecus</taxon>
    </lineage>
</organism>
<proteinExistence type="predicted"/>
<reference evidence="1" key="2">
    <citation type="journal article" date="2021" name="PeerJ">
        <title>Extensive microbial diversity within the chicken gut microbiome revealed by metagenomics and culture.</title>
        <authorList>
            <person name="Gilroy R."/>
            <person name="Ravi A."/>
            <person name="Getino M."/>
            <person name="Pursley I."/>
            <person name="Horton D.L."/>
            <person name="Alikhan N.F."/>
            <person name="Baker D."/>
            <person name="Gharbi K."/>
            <person name="Hall N."/>
            <person name="Watson M."/>
            <person name="Adriaenssens E.M."/>
            <person name="Foster-Nyarko E."/>
            <person name="Jarju S."/>
            <person name="Secka A."/>
            <person name="Antonio M."/>
            <person name="Oren A."/>
            <person name="Chaudhuri R.R."/>
            <person name="La Ragione R."/>
            <person name="Hildebrand F."/>
            <person name="Pallen M.J."/>
        </authorList>
    </citation>
    <scope>NUCLEOTIDE SEQUENCE</scope>
    <source>
        <strain evidence="1">CHK154-7741</strain>
    </source>
</reference>
<accession>A0A9D1MZ47</accession>
<evidence type="ECO:0000313" key="1">
    <source>
        <dbReference type="EMBL" id="HIU91683.1"/>
    </source>
</evidence>
<evidence type="ECO:0000313" key="2">
    <source>
        <dbReference type="Proteomes" id="UP000886748"/>
    </source>
</evidence>
<reference evidence="1" key="1">
    <citation type="submission" date="2020-10" db="EMBL/GenBank/DDBJ databases">
        <authorList>
            <person name="Gilroy R."/>
        </authorList>
    </citation>
    <scope>NUCLEOTIDE SEQUENCE</scope>
    <source>
        <strain evidence="1">CHK154-7741</strain>
    </source>
</reference>
<name>A0A9D1MZ47_9CLOT</name>
<comment type="caution">
    <text evidence="1">The sequence shown here is derived from an EMBL/GenBank/DDBJ whole genome shotgun (WGS) entry which is preliminary data.</text>
</comment>
<dbReference type="AlphaFoldDB" id="A0A9D1MZ47"/>
<protein>
    <submittedName>
        <fullName evidence="1">Uncharacterized protein</fullName>
    </submittedName>
</protein>
<sequence length="176" mass="20761">MTVFSSAANAYETALITYPEYNKNWKQVYFGKQDDEVISQWIPSYSYTNDWVESVVFHAYRWAKGNNCYKFMSNLLAGAASRNNTFRSRILKDRPEDSVAIWCVEKTPAMVAQCEILRVTSSYEGIVSIHYVNKNPAYFTKYLQEDWLKIIRDVRIYYSYFRWDRVTGKETSVQLQ</sequence>
<dbReference type="Proteomes" id="UP000886748">
    <property type="component" value="Unassembled WGS sequence"/>
</dbReference>
<dbReference type="EMBL" id="DVOD01000008">
    <property type="protein sequence ID" value="HIU91683.1"/>
    <property type="molecule type" value="Genomic_DNA"/>
</dbReference>
<gene>
    <name evidence="1" type="ORF">IAD26_00965</name>
</gene>